<dbReference type="InterPro" id="IPR036890">
    <property type="entry name" value="HATPase_C_sf"/>
</dbReference>
<feature type="modified residue" description="4-aspartylphosphate" evidence="4">
    <location>
        <position position="584"/>
    </location>
</feature>
<dbReference type="EC" id="2.7.13.3" evidence="2"/>
<name>A0ABS5VZC9_9SPHN</name>
<accession>A0ABS5VZC9</accession>
<dbReference type="SUPFAM" id="SSF52172">
    <property type="entry name" value="CheY-like"/>
    <property type="match status" value="2"/>
</dbReference>
<dbReference type="EMBL" id="JAHFVK010000001">
    <property type="protein sequence ID" value="MBT2132881.1"/>
    <property type="molecule type" value="Genomic_DNA"/>
</dbReference>
<evidence type="ECO:0000256" key="4">
    <source>
        <dbReference type="PROSITE-ProRule" id="PRU00169"/>
    </source>
</evidence>
<dbReference type="InterPro" id="IPR003594">
    <property type="entry name" value="HATPase_dom"/>
</dbReference>
<proteinExistence type="predicted"/>
<dbReference type="PRINTS" id="PR00344">
    <property type="entry name" value="BCTRLSENSOR"/>
</dbReference>
<reference evidence="7 8" key="1">
    <citation type="submission" date="2021-05" db="EMBL/GenBank/DDBJ databases">
        <title>Croceibacterium sp. LX-88 genome sequence.</title>
        <authorList>
            <person name="Luo X."/>
        </authorList>
    </citation>
    <scope>NUCLEOTIDE SEQUENCE [LARGE SCALE GENOMIC DNA]</scope>
    <source>
        <strain evidence="7 8">LX-88</strain>
    </source>
</reference>
<dbReference type="Gene3D" id="3.30.565.10">
    <property type="entry name" value="Histidine kinase-like ATPase, C-terminal domain"/>
    <property type="match status" value="1"/>
</dbReference>
<dbReference type="PANTHER" id="PTHR43547">
    <property type="entry name" value="TWO-COMPONENT HISTIDINE KINASE"/>
    <property type="match status" value="1"/>
</dbReference>
<gene>
    <name evidence="7" type="ORF">KK137_00910</name>
</gene>
<feature type="domain" description="Response regulatory" evidence="6">
    <location>
        <begin position="5"/>
        <end position="121"/>
    </location>
</feature>
<evidence type="ECO:0000256" key="2">
    <source>
        <dbReference type="ARBA" id="ARBA00012438"/>
    </source>
</evidence>
<dbReference type="Proteomes" id="UP000811255">
    <property type="component" value="Unassembled WGS sequence"/>
</dbReference>
<evidence type="ECO:0000259" key="6">
    <source>
        <dbReference type="PROSITE" id="PS50110"/>
    </source>
</evidence>
<dbReference type="InterPro" id="IPR011006">
    <property type="entry name" value="CheY-like_superfamily"/>
</dbReference>
<evidence type="ECO:0000313" key="7">
    <source>
        <dbReference type="EMBL" id="MBT2132881.1"/>
    </source>
</evidence>
<dbReference type="PROSITE" id="PS50110">
    <property type="entry name" value="RESPONSE_REGULATORY"/>
    <property type="match status" value="2"/>
</dbReference>
<dbReference type="SMART" id="SM00388">
    <property type="entry name" value="HisKA"/>
    <property type="match status" value="1"/>
</dbReference>
<dbReference type="CDD" id="cd00082">
    <property type="entry name" value="HisKA"/>
    <property type="match status" value="1"/>
</dbReference>
<keyword evidence="8" id="KW-1185">Reference proteome</keyword>
<dbReference type="Gene3D" id="3.40.50.2300">
    <property type="match status" value="2"/>
</dbReference>
<feature type="domain" description="Histidine kinase" evidence="5">
    <location>
        <begin position="293"/>
        <end position="513"/>
    </location>
</feature>
<comment type="catalytic activity">
    <reaction evidence="1">
        <text>ATP + protein L-histidine = ADP + protein N-phospho-L-histidine.</text>
        <dbReference type="EC" id="2.7.13.3"/>
    </reaction>
</comment>
<dbReference type="InterPro" id="IPR036097">
    <property type="entry name" value="HisK_dim/P_sf"/>
</dbReference>
<dbReference type="InterPro" id="IPR005467">
    <property type="entry name" value="His_kinase_dom"/>
</dbReference>
<organism evidence="7 8">
    <name type="scientific">Croceibacterium selenioxidans</name>
    <dbReference type="NCBI Taxonomy" id="2838833"/>
    <lineage>
        <taxon>Bacteria</taxon>
        <taxon>Pseudomonadati</taxon>
        <taxon>Pseudomonadota</taxon>
        <taxon>Alphaproteobacteria</taxon>
        <taxon>Sphingomonadales</taxon>
        <taxon>Erythrobacteraceae</taxon>
        <taxon>Croceibacterium</taxon>
    </lineage>
</organism>
<feature type="domain" description="Response regulatory" evidence="6">
    <location>
        <begin position="534"/>
        <end position="645"/>
    </location>
</feature>
<feature type="modified residue" description="4-aspartylphosphate" evidence="4">
    <location>
        <position position="53"/>
    </location>
</feature>
<sequence length="645" mass="70418">MPRARILLVDDDERNLLALSEVLEPIADVITATSGRLALRELLKGDFAVILLDVFMPEMDGYETASLIRKRAQTARIPIIFLSAVNKETEHLMRGYAMGAVDYVFKPVDPIVLKSKVAVFVDLFQLRQQVATRALAEQELREATLRAEAERLVYERELQQTRLQQALILEALPLAVYEASVDEDGRPLRRFVGGDIAKFAGADADSLLSGELRWEDRIVNGDPAEPETGTSVSQYRWSRSDGSVIHVIDQRVRPGGDDGVWVGTLIDVSAQRELEQQLVQLRKTEALGQLTGGVAHDFNNLLAAVLGGLRLIEGRVELGIREQRIFEHMRHAAENGVELVRRLMAFARKQELSPVAIEPAKLCDIVSGLVDHAIGETLSVEWEVNPNGLRIFADEGQLELALVNLLINARDAMTNGGKISVEIEEVARPDGLRARDGAPHWLRISVCDQGVGIPAELIERVTEPFFTTKGPGKGTGLGLSMVAGFVEQSGGLFRIVSETGTGTQVQMTFPATKSDARNAAAATTGDERTNLVGSVLVVDDDDGVRMVVSEQLRDLGLNVSEAENAERALALLQNEGAAEFLLTDFSMPGMDGLSLIMAVRGRWPQMRGAIMTGNPKGKLASCDPQIPVIHKPIDMGELKRLLTAA</sequence>
<dbReference type="SUPFAM" id="SSF47384">
    <property type="entry name" value="Homodimeric domain of signal transducing histidine kinase"/>
    <property type="match status" value="1"/>
</dbReference>
<dbReference type="Pfam" id="PF02518">
    <property type="entry name" value="HATPase_c"/>
    <property type="match status" value="1"/>
</dbReference>
<evidence type="ECO:0000313" key="8">
    <source>
        <dbReference type="Proteomes" id="UP000811255"/>
    </source>
</evidence>
<dbReference type="InterPro" id="IPR003661">
    <property type="entry name" value="HisK_dim/P_dom"/>
</dbReference>
<dbReference type="SUPFAM" id="SSF55874">
    <property type="entry name" value="ATPase domain of HSP90 chaperone/DNA topoisomerase II/histidine kinase"/>
    <property type="match status" value="1"/>
</dbReference>
<keyword evidence="3 4" id="KW-0597">Phosphoprotein</keyword>
<dbReference type="SMART" id="SM00387">
    <property type="entry name" value="HATPase_c"/>
    <property type="match status" value="1"/>
</dbReference>
<dbReference type="RefSeq" id="WP_214534059.1">
    <property type="nucleotide sequence ID" value="NZ_JAHFVK010000001.1"/>
</dbReference>
<evidence type="ECO:0000259" key="5">
    <source>
        <dbReference type="PROSITE" id="PS50109"/>
    </source>
</evidence>
<dbReference type="SMART" id="SM00448">
    <property type="entry name" value="REC"/>
    <property type="match status" value="2"/>
</dbReference>
<dbReference type="InterPro" id="IPR001789">
    <property type="entry name" value="Sig_transdc_resp-reg_receiver"/>
</dbReference>
<evidence type="ECO:0000256" key="1">
    <source>
        <dbReference type="ARBA" id="ARBA00000085"/>
    </source>
</evidence>
<dbReference type="Gene3D" id="1.10.287.130">
    <property type="match status" value="1"/>
</dbReference>
<evidence type="ECO:0000256" key="3">
    <source>
        <dbReference type="ARBA" id="ARBA00022553"/>
    </source>
</evidence>
<dbReference type="PROSITE" id="PS50109">
    <property type="entry name" value="HIS_KIN"/>
    <property type="match status" value="1"/>
</dbReference>
<dbReference type="PANTHER" id="PTHR43547:SF2">
    <property type="entry name" value="HYBRID SIGNAL TRANSDUCTION HISTIDINE KINASE C"/>
    <property type="match status" value="1"/>
</dbReference>
<protein>
    <recommendedName>
        <fullName evidence="2">histidine kinase</fullName>
        <ecNumber evidence="2">2.7.13.3</ecNumber>
    </recommendedName>
</protein>
<comment type="caution">
    <text evidence="7">The sequence shown here is derived from an EMBL/GenBank/DDBJ whole genome shotgun (WGS) entry which is preliminary data.</text>
</comment>
<dbReference type="InterPro" id="IPR004358">
    <property type="entry name" value="Sig_transdc_His_kin-like_C"/>
</dbReference>
<dbReference type="Pfam" id="PF00072">
    <property type="entry name" value="Response_reg"/>
    <property type="match status" value="2"/>
</dbReference>